<feature type="domain" description="PAS fold-4" evidence="1">
    <location>
        <begin position="160"/>
        <end position="271"/>
    </location>
</feature>
<dbReference type="Pfam" id="PF08448">
    <property type="entry name" value="PAS_4"/>
    <property type="match status" value="2"/>
</dbReference>
<name>A0A239BEC9_9BACT</name>
<evidence type="ECO:0000313" key="2">
    <source>
        <dbReference type="EMBL" id="SNS06089.1"/>
    </source>
</evidence>
<sequence>MPPIIPLSPPALRALESLPDPYLILAPDAAFTILTASTAYLLATNSTRAALQGKPVLEAFPQAPYLVVTNGDNLLASLQQVLHTGQPHTMPLQRYDLLAADGTFVEKYWEMVNWPVFDEQGRIHYLVHKSVDVTAQVLANAQAEDLLEVRDRHLMQLLYQVPAALATVTGPEHRYSFVNARYQALIGNRIALGRCVADAVPELENQGFVELLDSVYQTGKTYYGRETHLTLRDPTTEALRTVSLDFTYQALLDRQGVVTGVLVFAIELPESHTKPTAKPTGENEPMYE</sequence>
<dbReference type="AlphaFoldDB" id="A0A239BEC9"/>
<dbReference type="InterPro" id="IPR013656">
    <property type="entry name" value="PAS_4"/>
</dbReference>
<keyword evidence="3" id="KW-1185">Reference proteome</keyword>
<gene>
    <name evidence="2" type="ORF">SAMN06269173_1229</name>
</gene>
<dbReference type="RefSeq" id="WP_089334460.1">
    <property type="nucleotide sequence ID" value="NZ_FZNS01000022.1"/>
</dbReference>
<dbReference type="Proteomes" id="UP000198310">
    <property type="component" value="Unassembled WGS sequence"/>
</dbReference>
<dbReference type="EMBL" id="FZNS01000022">
    <property type="protein sequence ID" value="SNS06089.1"/>
    <property type="molecule type" value="Genomic_DNA"/>
</dbReference>
<organism evidence="2 3">
    <name type="scientific">Hymenobacter mucosus</name>
    <dbReference type="NCBI Taxonomy" id="1411120"/>
    <lineage>
        <taxon>Bacteria</taxon>
        <taxon>Pseudomonadati</taxon>
        <taxon>Bacteroidota</taxon>
        <taxon>Cytophagia</taxon>
        <taxon>Cytophagales</taxon>
        <taxon>Hymenobacteraceae</taxon>
        <taxon>Hymenobacter</taxon>
    </lineage>
</organism>
<dbReference type="InterPro" id="IPR035965">
    <property type="entry name" value="PAS-like_dom_sf"/>
</dbReference>
<evidence type="ECO:0000259" key="1">
    <source>
        <dbReference type="Pfam" id="PF08448"/>
    </source>
</evidence>
<dbReference type="Gene3D" id="3.30.450.20">
    <property type="entry name" value="PAS domain"/>
    <property type="match status" value="2"/>
</dbReference>
<accession>A0A239BEC9</accession>
<reference evidence="3" key="1">
    <citation type="submission" date="2017-06" db="EMBL/GenBank/DDBJ databases">
        <authorList>
            <person name="Varghese N."/>
            <person name="Submissions S."/>
        </authorList>
    </citation>
    <scope>NUCLEOTIDE SEQUENCE [LARGE SCALE GENOMIC DNA]</scope>
    <source>
        <strain evidence="3">DSM 28041</strain>
    </source>
</reference>
<proteinExistence type="predicted"/>
<evidence type="ECO:0000313" key="3">
    <source>
        <dbReference type="Proteomes" id="UP000198310"/>
    </source>
</evidence>
<feature type="domain" description="PAS fold-4" evidence="1">
    <location>
        <begin position="15"/>
        <end position="136"/>
    </location>
</feature>
<protein>
    <submittedName>
        <fullName evidence="2">PAS fold-containing protein</fullName>
    </submittedName>
</protein>
<dbReference type="SUPFAM" id="SSF55785">
    <property type="entry name" value="PYP-like sensor domain (PAS domain)"/>
    <property type="match status" value="2"/>
</dbReference>